<dbReference type="AlphaFoldDB" id="A0A8C7IR49"/>
<dbReference type="Pfam" id="PF03619">
    <property type="entry name" value="Solute_trans_a"/>
    <property type="match status" value="1"/>
</dbReference>
<keyword evidence="4 6" id="KW-0472">Membrane</keyword>
<organism evidence="7 8">
    <name type="scientific">Oncorhynchus kisutch</name>
    <name type="common">Coho salmon</name>
    <name type="synonym">Salmo kisutch</name>
    <dbReference type="NCBI Taxonomy" id="8019"/>
    <lineage>
        <taxon>Eukaryota</taxon>
        <taxon>Metazoa</taxon>
        <taxon>Chordata</taxon>
        <taxon>Craniata</taxon>
        <taxon>Vertebrata</taxon>
        <taxon>Euteleostomi</taxon>
        <taxon>Actinopterygii</taxon>
        <taxon>Neopterygii</taxon>
        <taxon>Teleostei</taxon>
        <taxon>Protacanthopterygii</taxon>
        <taxon>Salmoniformes</taxon>
        <taxon>Salmonidae</taxon>
        <taxon>Salmoninae</taxon>
        <taxon>Oncorhynchus</taxon>
    </lineage>
</organism>
<dbReference type="GO" id="GO:0016020">
    <property type="term" value="C:membrane"/>
    <property type="evidence" value="ECO:0007669"/>
    <property type="project" value="UniProtKB-SubCell"/>
</dbReference>
<comment type="subcellular location">
    <subcellularLocation>
        <location evidence="1">Membrane</location>
        <topology evidence="1">Multi-pass membrane protein</topology>
    </subcellularLocation>
</comment>
<dbReference type="Proteomes" id="UP000694557">
    <property type="component" value="Unassembled WGS sequence"/>
</dbReference>
<protein>
    <submittedName>
        <fullName evidence="7">Transmembrane protein 184C</fullName>
    </submittedName>
</protein>
<reference evidence="7" key="2">
    <citation type="submission" date="2025-09" db="UniProtKB">
        <authorList>
            <consortium name="Ensembl"/>
        </authorList>
    </citation>
    <scope>IDENTIFICATION</scope>
</reference>
<evidence type="ECO:0000256" key="5">
    <source>
        <dbReference type="SAM" id="MobiDB-lite"/>
    </source>
</evidence>
<feature type="transmembrane region" description="Helical" evidence="6">
    <location>
        <begin position="548"/>
        <end position="566"/>
    </location>
</feature>
<feature type="transmembrane region" description="Helical" evidence="6">
    <location>
        <begin position="114"/>
        <end position="132"/>
    </location>
</feature>
<feature type="region of interest" description="Disordered" evidence="5">
    <location>
        <begin position="359"/>
        <end position="430"/>
    </location>
</feature>
<evidence type="ECO:0000256" key="4">
    <source>
        <dbReference type="ARBA" id="ARBA00023136"/>
    </source>
</evidence>
<gene>
    <name evidence="7" type="primary">TMEM184C</name>
</gene>
<dbReference type="SMART" id="SM01417">
    <property type="entry name" value="Solute_trans_a"/>
    <property type="match status" value="1"/>
</dbReference>
<dbReference type="GeneTree" id="ENSGT00940000155201"/>
<feature type="transmembrane region" description="Helical" evidence="6">
    <location>
        <begin position="251"/>
        <end position="273"/>
    </location>
</feature>
<reference evidence="7" key="1">
    <citation type="submission" date="2025-08" db="UniProtKB">
        <authorList>
            <consortium name="Ensembl"/>
        </authorList>
    </citation>
    <scope>IDENTIFICATION</scope>
</reference>
<feature type="transmembrane region" description="Helical" evidence="6">
    <location>
        <begin position="207"/>
        <end position="230"/>
    </location>
</feature>
<dbReference type="PANTHER" id="PTHR23423">
    <property type="entry name" value="ORGANIC SOLUTE TRANSPORTER-RELATED"/>
    <property type="match status" value="1"/>
</dbReference>
<evidence type="ECO:0000256" key="2">
    <source>
        <dbReference type="ARBA" id="ARBA00022692"/>
    </source>
</evidence>
<evidence type="ECO:0000256" key="3">
    <source>
        <dbReference type="ARBA" id="ARBA00022989"/>
    </source>
</evidence>
<feature type="transmembrane region" description="Helical" evidence="6">
    <location>
        <begin position="285"/>
        <end position="305"/>
    </location>
</feature>
<keyword evidence="3 6" id="KW-1133">Transmembrane helix</keyword>
<evidence type="ECO:0000256" key="1">
    <source>
        <dbReference type="ARBA" id="ARBA00004141"/>
    </source>
</evidence>
<evidence type="ECO:0000313" key="7">
    <source>
        <dbReference type="Ensembl" id="ENSOKIP00005076065.1"/>
    </source>
</evidence>
<sequence>MPCTCGNWRRWIRPLVVCLYVALLLVVLPLCVWELQKSEVGTHSKAWFIAGVFVFMTIPISLWGILQHLVHYTQPELQKPIIRILWMVPIYSVDSWIALRYPRIAIYVDTCRECYEAYVIYNFLIFLLNYLSNQYPSLVLMLEVQEQQKHLPPLCCCPPWAMGEVLLFRCKLGVLQYTVVRPVTTVIALVCQLCGVYDEGNFSNRNAWTYLVIVNNISQLFAMYCLVLLYKALKDELSQIRPVGKFLCVKMVVFVSFWQAVLIAILVKVGVISDKHTWDWDSVEAVATGLQDFIICVEMFLAAIAHHYSFTYKPYILEAEEGSCFDSFMAMWDVSDIRADISEQVQHVGRTVLGRPNKMYFGSTSRPEHTEHTGLSGRPEHTGLSGRPEHTWSWSGRPEHTGLSGRPEHTGLSGRPEHTGLSGRPEHTGLSGRPEHTVCLAVLNTQVCLAVLNTQVCLAVLNTLVCLAVLNTQVCLAVLNTQVCLAVLNTQVCLAVLNTQVCLAVLNTQVCLAVLNTLVCLAVLNTQVCLAVLNTLVCLAVLNTQVCLAVLNTLVCLAVLNTLVCLPS</sequence>
<name>A0A8C7IR49_ONCKI</name>
<dbReference type="InterPro" id="IPR005178">
    <property type="entry name" value="Ostalpha/TMEM184C"/>
</dbReference>
<feature type="transmembrane region" description="Helical" evidence="6">
    <location>
        <begin position="12"/>
        <end position="35"/>
    </location>
</feature>
<evidence type="ECO:0000256" key="6">
    <source>
        <dbReference type="SAM" id="Phobius"/>
    </source>
</evidence>
<feature type="transmembrane region" description="Helical" evidence="6">
    <location>
        <begin position="81"/>
        <end position="102"/>
    </location>
</feature>
<dbReference type="Ensembl" id="ENSOKIT00005081070.1">
    <property type="protein sequence ID" value="ENSOKIP00005076065.1"/>
    <property type="gene ID" value="ENSOKIG00005032865.1"/>
</dbReference>
<keyword evidence="8" id="KW-1185">Reference proteome</keyword>
<accession>A0A8C7IR49</accession>
<feature type="transmembrane region" description="Helical" evidence="6">
    <location>
        <begin position="47"/>
        <end position="69"/>
    </location>
</feature>
<proteinExistence type="predicted"/>
<evidence type="ECO:0000313" key="8">
    <source>
        <dbReference type="Proteomes" id="UP000694557"/>
    </source>
</evidence>
<keyword evidence="2 6" id="KW-0812">Transmembrane</keyword>
<feature type="transmembrane region" description="Helical" evidence="6">
    <location>
        <begin position="518"/>
        <end position="542"/>
    </location>
</feature>